<name>A0A7S3HCZ5_9STRA</name>
<reference evidence="1" key="1">
    <citation type="submission" date="2021-01" db="EMBL/GenBank/DDBJ databases">
        <authorList>
            <person name="Corre E."/>
            <person name="Pelletier E."/>
            <person name="Niang G."/>
            <person name="Scheremetjew M."/>
            <person name="Finn R."/>
            <person name="Kale V."/>
            <person name="Holt S."/>
            <person name="Cochrane G."/>
            <person name="Meng A."/>
            <person name="Brown T."/>
            <person name="Cohen L."/>
        </authorList>
    </citation>
    <scope>NUCLEOTIDE SEQUENCE</scope>
    <source>
        <strain evidence="1">CCAP 955/1</strain>
    </source>
</reference>
<organism evidence="1">
    <name type="scientific">Spumella elongata</name>
    <dbReference type="NCBI Taxonomy" id="89044"/>
    <lineage>
        <taxon>Eukaryota</taxon>
        <taxon>Sar</taxon>
        <taxon>Stramenopiles</taxon>
        <taxon>Ochrophyta</taxon>
        <taxon>Chrysophyceae</taxon>
        <taxon>Chromulinales</taxon>
        <taxon>Chromulinaceae</taxon>
        <taxon>Spumella</taxon>
    </lineage>
</organism>
<dbReference type="AlphaFoldDB" id="A0A7S3HCZ5"/>
<accession>A0A7S3HCZ5</accession>
<proteinExistence type="predicted"/>
<evidence type="ECO:0000313" key="1">
    <source>
        <dbReference type="EMBL" id="CAE0291950.1"/>
    </source>
</evidence>
<protein>
    <submittedName>
        <fullName evidence="1">Uncharacterized protein</fullName>
    </submittedName>
</protein>
<dbReference type="EMBL" id="HBIC01040538">
    <property type="protein sequence ID" value="CAE0291950.1"/>
    <property type="molecule type" value="Transcribed_RNA"/>
</dbReference>
<sequence>MSAKFKLNKSSAGTGRLNGSRVSINEGSIVTMLNIDCIIMPHCQESSSYKKLWPQSLIVNRSNNCAEVGQIESHGSLWKLIPCNDSAPGSRIMLQTAEKGELPRYLGPDLDIVDLKVDAAAWNVRTVPVSAMAGDVEDIKGLIVQFELVDGGVGGGGQPHSVGALSVSSQAPQLLVCETSKELHSYSELFLDSIETTEGSGASGGKDVGEEGEEGVHPTYRSWQWEVFPESLMAAELDFLEGFIH</sequence>
<gene>
    <name evidence="1" type="ORF">SELO1098_LOCUS20796</name>
</gene>